<dbReference type="EMBL" id="LAZR01020571">
    <property type="protein sequence ID" value="KKL88420.1"/>
    <property type="molecule type" value="Genomic_DNA"/>
</dbReference>
<feature type="non-terminal residue" evidence="1">
    <location>
        <position position="1"/>
    </location>
</feature>
<accession>A0A0F9I3J8</accession>
<name>A0A0F9I3J8_9ZZZZ</name>
<protein>
    <submittedName>
        <fullName evidence="1">Uncharacterized protein</fullName>
    </submittedName>
</protein>
<evidence type="ECO:0000313" key="1">
    <source>
        <dbReference type="EMBL" id="KKL88420.1"/>
    </source>
</evidence>
<dbReference type="AlphaFoldDB" id="A0A0F9I3J8"/>
<organism evidence="1">
    <name type="scientific">marine sediment metagenome</name>
    <dbReference type="NCBI Taxonomy" id="412755"/>
    <lineage>
        <taxon>unclassified sequences</taxon>
        <taxon>metagenomes</taxon>
        <taxon>ecological metagenomes</taxon>
    </lineage>
</organism>
<gene>
    <name evidence="1" type="ORF">LCGC14_1924940</name>
</gene>
<sequence length="249" mass="28376">PKPLVDMEFDIGGFERACRNLPHLPIKDWYNEGLIRLETFIVPFQIGDIDPIAKIIRPSKVVVGMKELFYEFAAKFIGHLKDPEIKSIMVDTGTLLYDVTCQAYLQELQEKQMPINQSTGKGSDGKSLRAQLQPIEYREPYIRMRGFAYQAKAHKKHLIVTHHASDEYGITKKPDGTLGEGKTGKRALHGWGQWGDSADVVGNTYWDSTKMKPYFHVELAEVKELEGMVFEQPTFDDIQTVIKMLRGET</sequence>
<comment type="caution">
    <text evidence="1">The sequence shown here is derived from an EMBL/GenBank/DDBJ whole genome shotgun (WGS) entry which is preliminary data.</text>
</comment>
<proteinExistence type="predicted"/>
<reference evidence="1" key="1">
    <citation type="journal article" date="2015" name="Nature">
        <title>Complex archaea that bridge the gap between prokaryotes and eukaryotes.</title>
        <authorList>
            <person name="Spang A."/>
            <person name="Saw J.H."/>
            <person name="Jorgensen S.L."/>
            <person name="Zaremba-Niedzwiedzka K."/>
            <person name="Martijn J."/>
            <person name="Lind A.E."/>
            <person name="van Eijk R."/>
            <person name="Schleper C."/>
            <person name="Guy L."/>
            <person name="Ettema T.J."/>
        </authorList>
    </citation>
    <scope>NUCLEOTIDE SEQUENCE</scope>
</reference>